<keyword evidence="3" id="KW-1185">Reference proteome</keyword>
<gene>
    <name evidence="2" type="ORF">N7456_000501</name>
</gene>
<evidence type="ECO:0000313" key="3">
    <source>
        <dbReference type="Proteomes" id="UP001149165"/>
    </source>
</evidence>
<evidence type="ECO:0000313" key="2">
    <source>
        <dbReference type="EMBL" id="KAJ5116153.1"/>
    </source>
</evidence>
<reference evidence="2" key="1">
    <citation type="submission" date="2022-11" db="EMBL/GenBank/DDBJ databases">
        <authorList>
            <person name="Petersen C."/>
        </authorList>
    </citation>
    <scope>NUCLEOTIDE SEQUENCE</scope>
    <source>
        <strain evidence="2">IBT 30069</strain>
    </source>
</reference>
<feature type="region of interest" description="Disordered" evidence="1">
    <location>
        <begin position="71"/>
        <end position="111"/>
    </location>
</feature>
<feature type="region of interest" description="Disordered" evidence="1">
    <location>
        <begin position="1"/>
        <end position="52"/>
    </location>
</feature>
<evidence type="ECO:0000256" key="1">
    <source>
        <dbReference type="SAM" id="MobiDB-lite"/>
    </source>
</evidence>
<reference evidence="2" key="2">
    <citation type="journal article" date="2023" name="IMA Fungus">
        <title>Comparative genomic study of the Penicillium genus elucidates a diverse pangenome and 15 lateral gene transfer events.</title>
        <authorList>
            <person name="Petersen C."/>
            <person name="Sorensen T."/>
            <person name="Nielsen M.R."/>
            <person name="Sondergaard T.E."/>
            <person name="Sorensen J.L."/>
            <person name="Fitzpatrick D.A."/>
            <person name="Frisvad J.C."/>
            <person name="Nielsen K.L."/>
        </authorList>
    </citation>
    <scope>NUCLEOTIDE SEQUENCE</scope>
    <source>
        <strain evidence="2">IBT 30069</strain>
    </source>
</reference>
<proteinExistence type="predicted"/>
<dbReference type="EMBL" id="JAPQKH010000001">
    <property type="protein sequence ID" value="KAJ5116153.1"/>
    <property type="molecule type" value="Genomic_DNA"/>
</dbReference>
<dbReference type="AlphaFoldDB" id="A0A9W9GDM5"/>
<feature type="compositionally biased region" description="Low complexity" evidence="1">
    <location>
        <begin position="11"/>
        <end position="24"/>
    </location>
</feature>
<dbReference type="OrthoDB" id="4157208at2759"/>
<feature type="compositionally biased region" description="Polar residues" evidence="1">
    <location>
        <begin position="25"/>
        <end position="52"/>
    </location>
</feature>
<sequence>MDSTQSTHVQAPASTSSLAATMSSFGPSTTLSSTVSQPANPFGNPSQTNQTLAAPLQNTSFGVVQPILPQGQPLAQGLNNSSTSTFPVPSQGINPDTIPRSETAPGTQPATDVYPHQVDGLGGPKATAPFLQDFNLVAEAAKRAQMGIVMRDLESVTL</sequence>
<name>A0A9W9GDM5_9EURO</name>
<dbReference type="Proteomes" id="UP001149165">
    <property type="component" value="Unassembled WGS sequence"/>
</dbReference>
<accession>A0A9W9GDM5</accession>
<protein>
    <submittedName>
        <fullName evidence="2">Uncharacterized protein</fullName>
    </submittedName>
</protein>
<comment type="caution">
    <text evidence="2">The sequence shown here is derived from an EMBL/GenBank/DDBJ whole genome shotgun (WGS) entry which is preliminary data.</text>
</comment>
<organism evidence="2 3">
    <name type="scientific">Penicillium angulare</name>
    <dbReference type="NCBI Taxonomy" id="116970"/>
    <lineage>
        <taxon>Eukaryota</taxon>
        <taxon>Fungi</taxon>
        <taxon>Dikarya</taxon>
        <taxon>Ascomycota</taxon>
        <taxon>Pezizomycotina</taxon>
        <taxon>Eurotiomycetes</taxon>
        <taxon>Eurotiomycetidae</taxon>
        <taxon>Eurotiales</taxon>
        <taxon>Aspergillaceae</taxon>
        <taxon>Penicillium</taxon>
    </lineage>
</organism>
<feature type="compositionally biased region" description="Polar residues" evidence="1">
    <location>
        <begin position="77"/>
        <end position="94"/>
    </location>
</feature>